<evidence type="ECO:0000256" key="10">
    <source>
        <dbReference type="ARBA" id="ARBA00023204"/>
    </source>
</evidence>
<dbReference type="SUPFAM" id="SSF51306">
    <property type="entry name" value="LexA/Signal peptidase"/>
    <property type="match status" value="1"/>
</dbReference>
<dbReference type="InterPro" id="IPR006200">
    <property type="entry name" value="LexA"/>
</dbReference>
<dbReference type="PANTHER" id="PTHR33516:SF2">
    <property type="entry name" value="LEXA REPRESSOR-RELATED"/>
    <property type="match status" value="1"/>
</dbReference>
<dbReference type="PANTHER" id="PTHR33516">
    <property type="entry name" value="LEXA REPRESSOR"/>
    <property type="match status" value="1"/>
</dbReference>
<dbReference type="PRINTS" id="PR00726">
    <property type="entry name" value="LEXASERPTASE"/>
</dbReference>
<protein>
    <submittedName>
        <fullName evidence="15">Transcriptional repressor LexA</fullName>
        <ecNumber evidence="15">3.4.21.88</ecNumber>
    </submittedName>
</protein>
<keyword evidence="6 12" id="KW-0068">Autocatalytic cleavage</keyword>
<keyword evidence="16" id="KW-1185">Reference proteome</keyword>
<organism evidence="15 16">
    <name type="scientific">Thioalkalicoccus limnaeus</name>
    <dbReference type="NCBI Taxonomy" id="120681"/>
    <lineage>
        <taxon>Bacteria</taxon>
        <taxon>Pseudomonadati</taxon>
        <taxon>Pseudomonadota</taxon>
        <taxon>Gammaproteobacteria</taxon>
        <taxon>Chromatiales</taxon>
        <taxon>Chromatiaceae</taxon>
        <taxon>Thioalkalicoccus</taxon>
    </lineage>
</organism>
<evidence type="ECO:0000259" key="14">
    <source>
        <dbReference type="Pfam" id="PF01726"/>
    </source>
</evidence>
<evidence type="ECO:0000259" key="13">
    <source>
        <dbReference type="Pfam" id="PF00717"/>
    </source>
</evidence>
<keyword evidence="10" id="KW-0234">DNA repair</keyword>
<keyword evidence="7" id="KW-0805">Transcription regulation</keyword>
<dbReference type="InterPro" id="IPR036286">
    <property type="entry name" value="LexA/Signal_pep-like_sf"/>
</dbReference>
<sequence length="216" mass="24036">MMGRTPTGQTRERILEFMRQRLSSGQPPTVRDVQRAFGFRSVQSARSHLEALVTSGHLAKLPGQARGYRLTNQPVRAPDQGPSPSSTNRLHWIPILGRVTAGGLALAVEDLEGHLPVPADRFRTATELFALRVRGDSMRDAGILAGDIVLVRRQDNADEGTIVVALVDEEATVKRLRYRADRIELHPANPDYPVLVPDPKTLRILGRVVEIRRYLD</sequence>
<evidence type="ECO:0000256" key="12">
    <source>
        <dbReference type="RuleBase" id="RU003991"/>
    </source>
</evidence>
<dbReference type="GO" id="GO:0004252">
    <property type="term" value="F:serine-type endopeptidase activity"/>
    <property type="evidence" value="ECO:0007669"/>
    <property type="project" value="UniProtKB-EC"/>
</dbReference>
<proteinExistence type="inferred from homology"/>
<evidence type="ECO:0000256" key="8">
    <source>
        <dbReference type="ARBA" id="ARBA00023125"/>
    </source>
</evidence>
<dbReference type="InterPro" id="IPR006199">
    <property type="entry name" value="LexA_DNA-bd_dom"/>
</dbReference>
<comment type="similarity">
    <text evidence="1 12">Belongs to the peptidase S24 family.</text>
</comment>
<gene>
    <name evidence="15" type="primary">lexA</name>
    <name evidence="15" type="ORF">ABC977_05415</name>
</gene>
<name>A0ABV4BBI8_9GAMM</name>
<keyword evidence="8" id="KW-0238">DNA-binding</keyword>
<evidence type="ECO:0000256" key="5">
    <source>
        <dbReference type="ARBA" id="ARBA00022801"/>
    </source>
</evidence>
<dbReference type="Gene3D" id="2.10.109.10">
    <property type="entry name" value="Umud Fragment, subunit A"/>
    <property type="match status" value="1"/>
</dbReference>
<feature type="domain" description="LexA repressor DNA-binding" evidence="14">
    <location>
        <begin position="12"/>
        <end position="67"/>
    </location>
</feature>
<dbReference type="InterPro" id="IPR050077">
    <property type="entry name" value="LexA_repressor"/>
</dbReference>
<keyword evidence="4" id="KW-0227">DNA damage</keyword>
<keyword evidence="5 12" id="KW-0378">Hydrolase</keyword>
<dbReference type="RefSeq" id="WP_369666224.1">
    <property type="nucleotide sequence ID" value="NZ_JBDKXB010000004.1"/>
</dbReference>
<evidence type="ECO:0000256" key="11">
    <source>
        <dbReference type="ARBA" id="ARBA00023236"/>
    </source>
</evidence>
<dbReference type="EC" id="3.4.21.88" evidence="15"/>
<dbReference type="InterPro" id="IPR036388">
    <property type="entry name" value="WH-like_DNA-bd_sf"/>
</dbReference>
<dbReference type="SUPFAM" id="SSF46785">
    <property type="entry name" value="Winged helix' DNA-binding domain"/>
    <property type="match status" value="1"/>
</dbReference>
<dbReference type="CDD" id="cd06529">
    <property type="entry name" value="S24_LexA-like"/>
    <property type="match status" value="1"/>
</dbReference>
<comment type="caution">
    <text evidence="15">The sequence shown here is derived from an EMBL/GenBank/DDBJ whole genome shotgun (WGS) entry which is preliminary data.</text>
</comment>
<feature type="domain" description="Peptidase S24/S26A/S26B/S26C" evidence="13">
    <location>
        <begin position="94"/>
        <end position="209"/>
    </location>
</feature>
<accession>A0ABV4BBI8</accession>
<dbReference type="EMBL" id="JBDKXB010000004">
    <property type="protein sequence ID" value="MEY6431846.1"/>
    <property type="molecule type" value="Genomic_DNA"/>
</dbReference>
<dbReference type="Pfam" id="PF00717">
    <property type="entry name" value="Peptidase_S24"/>
    <property type="match status" value="1"/>
</dbReference>
<evidence type="ECO:0000256" key="9">
    <source>
        <dbReference type="ARBA" id="ARBA00023163"/>
    </source>
</evidence>
<evidence type="ECO:0000256" key="2">
    <source>
        <dbReference type="ARBA" id="ARBA00022491"/>
    </source>
</evidence>
<evidence type="ECO:0000256" key="4">
    <source>
        <dbReference type="ARBA" id="ARBA00022763"/>
    </source>
</evidence>
<dbReference type="InterPro" id="IPR036390">
    <property type="entry name" value="WH_DNA-bd_sf"/>
</dbReference>
<evidence type="ECO:0000256" key="3">
    <source>
        <dbReference type="ARBA" id="ARBA00022705"/>
    </source>
</evidence>
<dbReference type="InterPro" id="IPR015927">
    <property type="entry name" value="Peptidase_S24_S26A/B/C"/>
</dbReference>
<evidence type="ECO:0000313" key="16">
    <source>
        <dbReference type="Proteomes" id="UP001564408"/>
    </source>
</evidence>
<evidence type="ECO:0000256" key="6">
    <source>
        <dbReference type="ARBA" id="ARBA00022813"/>
    </source>
</evidence>
<dbReference type="InterPro" id="IPR039418">
    <property type="entry name" value="LexA-like"/>
</dbReference>
<dbReference type="Proteomes" id="UP001564408">
    <property type="component" value="Unassembled WGS sequence"/>
</dbReference>
<keyword evidence="9" id="KW-0804">Transcription</keyword>
<reference evidence="15 16" key="1">
    <citation type="submission" date="2024-05" db="EMBL/GenBank/DDBJ databases">
        <title>Genome Sequence and Characterization of the New Strain Purple Sulfur Bacterium of Genus Thioalkalicoccus.</title>
        <authorList>
            <person name="Bryantseva I.A."/>
            <person name="Kyndt J.A."/>
            <person name="Imhoff J.F."/>
        </authorList>
    </citation>
    <scope>NUCLEOTIDE SEQUENCE [LARGE SCALE GENOMIC DNA]</scope>
    <source>
        <strain evidence="15 16">Um2</strain>
    </source>
</reference>
<dbReference type="Gene3D" id="1.10.10.10">
    <property type="entry name" value="Winged helix-like DNA-binding domain superfamily/Winged helix DNA-binding domain"/>
    <property type="match status" value="1"/>
</dbReference>
<keyword evidence="11" id="KW-0742">SOS response</keyword>
<evidence type="ECO:0000256" key="7">
    <source>
        <dbReference type="ARBA" id="ARBA00023015"/>
    </source>
</evidence>
<dbReference type="Pfam" id="PF01726">
    <property type="entry name" value="LexA_DNA_bind"/>
    <property type="match status" value="1"/>
</dbReference>
<keyword evidence="2" id="KW-0678">Repressor</keyword>
<dbReference type="InterPro" id="IPR006197">
    <property type="entry name" value="Peptidase_S24_LexA"/>
</dbReference>
<evidence type="ECO:0000313" key="15">
    <source>
        <dbReference type="EMBL" id="MEY6431846.1"/>
    </source>
</evidence>
<dbReference type="NCBIfam" id="TIGR00498">
    <property type="entry name" value="lexA"/>
    <property type="match status" value="1"/>
</dbReference>
<keyword evidence="3" id="KW-0235">DNA replication</keyword>
<evidence type="ECO:0000256" key="1">
    <source>
        <dbReference type="ARBA" id="ARBA00007484"/>
    </source>
</evidence>